<comment type="similarity">
    <text evidence="7">Belongs to the MraZ family.</text>
</comment>
<dbReference type="GO" id="GO:2000143">
    <property type="term" value="P:negative regulation of DNA-templated transcription initiation"/>
    <property type="evidence" value="ECO:0007669"/>
    <property type="project" value="TreeGrafter"/>
</dbReference>
<dbReference type="EMBL" id="CP009170">
    <property type="protein sequence ID" value="AIS52716.1"/>
    <property type="molecule type" value="Genomic_DNA"/>
</dbReference>
<dbReference type="GO" id="GO:0003700">
    <property type="term" value="F:DNA-binding transcription factor activity"/>
    <property type="evidence" value="ECO:0007669"/>
    <property type="project" value="UniProtKB-UniRule"/>
</dbReference>
<dbReference type="eggNOG" id="COG2001">
    <property type="taxonomic scope" value="Bacteria"/>
</dbReference>
<evidence type="ECO:0000256" key="1">
    <source>
        <dbReference type="ARBA" id="ARBA00013860"/>
    </source>
</evidence>
<dbReference type="GO" id="GO:0009295">
    <property type="term" value="C:nucleoid"/>
    <property type="evidence" value="ECO:0007669"/>
    <property type="project" value="UniProtKB-SubCell"/>
</dbReference>
<keyword evidence="10" id="KW-1185">Reference proteome</keyword>
<dbReference type="FunFam" id="3.40.1550.20:FF:000002">
    <property type="entry name" value="Transcriptional regulator MraZ"/>
    <property type="match status" value="1"/>
</dbReference>
<comment type="subcellular location">
    <subcellularLocation>
        <location evidence="7">Cytoplasm</location>
        <location evidence="7">Nucleoid</location>
    </subcellularLocation>
</comment>
<dbReference type="PROSITE" id="PS51740">
    <property type="entry name" value="SPOVT_ABRB"/>
    <property type="match status" value="2"/>
</dbReference>
<dbReference type="InterPro" id="IPR035642">
    <property type="entry name" value="MraZ_N"/>
</dbReference>
<evidence type="ECO:0000256" key="7">
    <source>
        <dbReference type="HAMAP-Rule" id="MF_01008"/>
    </source>
</evidence>
<dbReference type="HAMAP" id="MF_01008">
    <property type="entry name" value="MraZ"/>
    <property type="match status" value="1"/>
</dbReference>
<dbReference type="KEGG" id="tki:TKV_c15510"/>
<evidence type="ECO:0000256" key="2">
    <source>
        <dbReference type="ARBA" id="ARBA00022490"/>
    </source>
</evidence>
<name>A0A097ASB9_THEKI</name>
<evidence type="ECO:0000259" key="8">
    <source>
        <dbReference type="PROSITE" id="PS51740"/>
    </source>
</evidence>
<keyword evidence="6 7" id="KW-0804">Transcription</keyword>
<dbReference type="GO" id="GO:0005737">
    <property type="term" value="C:cytoplasm"/>
    <property type="evidence" value="ECO:0007669"/>
    <property type="project" value="UniProtKB-UniRule"/>
</dbReference>
<reference evidence="10" key="1">
    <citation type="journal article" date="2015" name="Genome Announc.">
        <title>Whole-Genome Sequences of 80 Environmental and Clinical Isolates of Burkholderia pseudomallei.</title>
        <authorList>
            <person name="Johnson S.L."/>
            <person name="Baker A.L."/>
            <person name="Chain P.S."/>
            <person name="Currie B.J."/>
            <person name="Daligault H.E."/>
            <person name="Davenport K.W."/>
            <person name="Davis C.B."/>
            <person name="Inglis T.J."/>
            <person name="Kaestli M."/>
            <person name="Koren S."/>
            <person name="Mayo M."/>
            <person name="Merritt A.J."/>
            <person name="Price E.P."/>
            <person name="Sarovich D.S."/>
            <person name="Warner J."/>
            <person name="Rosovitz M.J."/>
        </authorList>
    </citation>
    <scope>NUCLEOTIDE SEQUENCE [LARGE SCALE GENOMIC DNA]</scope>
    <source>
        <strain evidence="10">DSM 2030</strain>
    </source>
</reference>
<dbReference type="InterPro" id="IPR003444">
    <property type="entry name" value="MraZ"/>
</dbReference>
<feature type="domain" description="SpoVT-AbrB" evidence="8">
    <location>
        <begin position="8"/>
        <end position="50"/>
    </location>
</feature>
<dbReference type="Pfam" id="PF02381">
    <property type="entry name" value="MraZ"/>
    <property type="match status" value="2"/>
</dbReference>
<dbReference type="PANTHER" id="PTHR34701">
    <property type="entry name" value="TRANSCRIPTIONAL REGULATOR MRAZ"/>
    <property type="match status" value="1"/>
</dbReference>
<organism evidence="9 10">
    <name type="scientific">Thermoanaerobacter kivui</name>
    <name type="common">Acetogenium kivui</name>
    <dbReference type="NCBI Taxonomy" id="2325"/>
    <lineage>
        <taxon>Bacteria</taxon>
        <taxon>Bacillati</taxon>
        <taxon>Bacillota</taxon>
        <taxon>Clostridia</taxon>
        <taxon>Thermoanaerobacterales</taxon>
        <taxon>Thermoanaerobacteraceae</taxon>
        <taxon>Thermoanaerobacter</taxon>
    </lineage>
</organism>
<keyword evidence="2 7" id="KW-0963">Cytoplasm</keyword>
<keyword evidence="5 7" id="KW-0238">DNA-binding</keyword>
<dbReference type="InterPro" id="IPR037914">
    <property type="entry name" value="SpoVT-AbrB_sf"/>
</dbReference>
<dbReference type="CDD" id="cd16321">
    <property type="entry name" value="MraZ_C"/>
    <property type="match status" value="1"/>
</dbReference>
<feature type="domain" description="SpoVT-AbrB" evidence="8">
    <location>
        <begin position="79"/>
        <end position="122"/>
    </location>
</feature>
<dbReference type="SUPFAM" id="SSF89447">
    <property type="entry name" value="AbrB/MazE/MraZ-like"/>
    <property type="match status" value="1"/>
</dbReference>
<dbReference type="HOGENOM" id="CLU_107907_0_5_9"/>
<dbReference type="GO" id="GO:0000976">
    <property type="term" value="F:transcription cis-regulatory region binding"/>
    <property type="evidence" value="ECO:0007669"/>
    <property type="project" value="TreeGrafter"/>
</dbReference>
<dbReference type="InterPro" id="IPR007159">
    <property type="entry name" value="SpoVT-AbrB_dom"/>
</dbReference>
<gene>
    <name evidence="7 9" type="primary">mraZ</name>
    <name evidence="9" type="ORF">TKV_c15510</name>
</gene>
<dbReference type="NCBIfam" id="TIGR00242">
    <property type="entry name" value="division/cell wall cluster transcriptional repressor MraZ"/>
    <property type="match status" value="1"/>
</dbReference>
<evidence type="ECO:0000256" key="5">
    <source>
        <dbReference type="ARBA" id="ARBA00023125"/>
    </source>
</evidence>
<evidence type="ECO:0000256" key="4">
    <source>
        <dbReference type="ARBA" id="ARBA00023015"/>
    </source>
</evidence>
<dbReference type="InterPro" id="IPR035644">
    <property type="entry name" value="MraZ_C"/>
</dbReference>
<dbReference type="InterPro" id="IPR038619">
    <property type="entry name" value="MraZ_sf"/>
</dbReference>
<dbReference type="InterPro" id="IPR020603">
    <property type="entry name" value="MraZ_dom"/>
</dbReference>
<dbReference type="Gene3D" id="3.40.1550.20">
    <property type="entry name" value="Transcriptional regulator MraZ domain"/>
    <property type="match status" value="1"/>
</dbReference>
<proteinExistence type="inferred from homology"/>
<evidence type="ECO:0000313" key="9">
    <source>
        <dbReference type="EMBL" id="AIS52716.1"/>
    </source>
</evidence>
<dbReference type="CDD" id="cd16320">
    <property type="entry name" value="MraZ_N"/>
    <property type="match status" value="1"/>
</dbReference>
<dbReference type="STRING" id="2325.TKV_c15510"/>
<evidence type="ECO:0000313" key="10">
    <source>
        <dbReference type="Proteomes" id="UP000029669"/>
    </source>
</evidence>
<dbReference type="PANTHER" id="PTHR34701:SF1">
    <property type="entry name" value="TRANSCRIPTIONAL REGULATOR MRAZ"/>
    <property type="match status" value="1"/>
</dbReference>
<accession>A0A097ASB9</accession>
<sequence length="146" mass="17033">MFYMLMGQYEHTIDAKGRVIIPAKFREELGDRFVLTKGLDNCLFVYSLEEWKNIEAKLKTLPLTKKDARAFTRFFLAGAVECEIDKQGRILIPANLRSHAKIEKDVIFIGVSTRVEIWSREVWEEYSNNMDVSFEEIAEHLDDLNI</sequence>
<keyword evidence="3" id="KW-0677">Repeat</keyword>
<dbReference type="AlphaFoldDB" id="A0A097ASB9"/>
<comment type="subunit">
    <text evidence="7">Forms oligomers.</text>
</comment>
<evidence type="ECO:0000256" key="3">
    <source>
        <dbReference type="ARBA" id="ARBA00022737"/>
    </source>
</evidence>
<evidence type="ECO:0000256" key="6">
    <source>
        <dbReference type="ARBA" id="ARBA00023163"/>
    </source>
</evidence>
<dbReference type="Proteomes" id="UP000029669">
    <property type="component" value="Chromosome"/>
</dbReference>
<keyword evidence="4 7" id="KW-0805">Transcription regulation</keyword>
<protein>
    <recommendedName>
        <fullName evidence="1 7">Transcriptional regulator MraZ</fullName>
    </recommendedName>
</protein>